<feature type="signal peptide" evidence="2">
    <location>
        <begin position="1"/>
        <end position="24"/>
    </location>
</feature>
<name>A0A090AGB7_9GAMM</name>
<evidence type="ECO:0008006" key="5">
    <source>
        <dbReference type="Google" id="ProtNLM"/>
    </source>
</evidence>
<sequence>MKKTSLLLAVGALLYGASGSYAIAEEEISLYPGMPEEQLMSILDQVVIPPSDVPEIAEDAPVSGDVSPAGLDPPQKLPLNVSVAATPSSTPSPLDPTDTSEAVHKPAMCDPNSFPVNGAEMKGILVEVAFADGTTSSARWQTTSPTGGEARGTGFALGKGWVLAQRDDTWYTNHPWILFTTKDIKQIVIHALDVKPPKGRVYAFDIGGKLPRAPVSGGITTLEHTEGAARGRFISLASPATVKFTAIYSDPVYVDPAHLPPPPGVLPNDGNTAIPGGGTPKHDLYGTLEINFAPAIKGTVLLTDPSFRFVADTDCLPVKEAKFDSYQGGMVNFTLTGDGSAYIAERCGASSNLVAGPFAVAYIDGAVGFSTSLTPHESCCYSVVNIANNGTQNTVPLLGVSTNANNEVCP</sequence>
<evidence type="ECO:0000313" key="3">
    <source>
        <dbReference type="EMBL" id="BAP57253.1"/>
    </source>
</evidence>
<evidence type="ECO:0000313" key="4">
    <source>
        <dbReference type="Proteomes" id="UP000031623"/>
    </source>
</evidence>
<feature type="region of interest" description="Disordered" evidence="1">
    <location>
        <begin position="55"/>
        <end position="76"/>
    </location>
</feature>
<organism evidence="3 4">
    <name type="scientific">Thioploca ingrica</name>
    <dbReference type="NCBI Taxonomy" id="40754"/>
    <lineage>
        <taxon>Bacteria</taxon>
        <taxon>Pseudomonadati</taxon>
        <taxon>Pseudomonadota</taxon>
        <taxon>Gammaproteobacteria</taxon>
        <taxon>Thiotrichales</taxon>
        <taxon>Thiotrichaceae</taxon>
        <taxon>Thioploca</taxon>
    </lineage>
</organism>
<feature type="chain" id="PRO_5001852807" description="Secreted protein" evidence="2">
    <location>
        <begin position="25"/>
        <end position="410"/>
    </location>
</feature>
<evidence type="ECO:0000256" key="1">
    <source>
        <dbReference type="SAM" id="MobiDB-lite"/>
    </source>
</evidence>
<dbReference type="AlphaFoldDB" id="A0A090AGB7"/>
<accession>A0A090AGB7</accession>
<keyword evidence="4" id="KW-1185">Reference proteome</keyword>
<proteinExistence type="predicted"/>
<dbReference type="HOGENOM" id="CLU_686832_0_0_6"/>
<dbReference type="KEGG" id="tig:THII_2956"/>
<evidence type="ECO:0000256" key="2">
    <source>
        <dbReference type="SAM" id="SignalP"/>
    </source>
</evidence>
<dbReference type="EMBL" id="AP014633">
    <property type="protein sequence ID" value="BAP57253.1"/>
    <property type="molecule type" value="Genomic_DNA"/>
</dbReference>
<feature type="region of interest" description="Disordered" evidence="1">
    <location>
        <begin position="82"/>
        <end position="101"/>
    </location>
</feature>
<dbReference type="Proteomes" id="UP000031623">
    <property type="component" value="Chromosome"/>
</dbReference>
<protein>
    <recommendedName>
        <fullName evidence="5">Secreted protein</fullName>
    </recommendedName>
</protein>
<reference evidence="3 4" key="1">
    <citation type="journal article" date="2014" name="ISME J.">
        <title>Ecophysiology of Thioploca ingrica as revealed by the complete genome sequence supplemented with proteomic evidence.</title>
        <authorList>
            <person name="Kojima H."/>
            <person name="Ogura Y."/>
            <person name="Yamamoto N."/>
            <person name="Togashi T."/>
            <person name="Mori H."/>
            <person name="Watanabe T."/>
            <person name="Nemoto F."/>
            <person name="Kurokawa K."/>
            <person name="Hayashi T."/>
            <person name="Fukui M."/>
        </authorList>
    </citation>
    <scope>NUCLEOTIDE SEQUENCE [LARGE SCALE GENOMIC DNA]</scope>
</reference>
<keyword evidence="2" id="KW-0732">Signal</keyword>
<dbReference type="OrthoDB" id="464829at2"/>
<feature type="compositionally biased region" description="Low complexity" evidence="1">
    <location>
        <begin position="86"/>
        <end position="100"/>
    </location>
</feature>
<gene>
    <name evidence="3" type="ORF">THII_2956</name>
</gene>